<comment type="caution">
    <text evidence="3">The sequence shown here is derived from an EMBL/GenBank/DDBJ whole genome shotgun (WGS) entry which is preliminary data.</text>
</comment>
<dbReference type="Proteomes" id="UP001528673">
    <property type="component" value="Unassembled WGS sequence"/>
</dbReference>
<accession>A0ABT5N0K7</accession>
<dbReference type="CDD" id="cd16830">
    <property type="entry name" value="HemS-like_N"/>
    <property type="match status" value="1"/>
</dbReference>
<dbReference type="InterPro" id="IPR053733">
    <property type="entry name" value="Heme_Transport_Util_sf"/>
</dbReference>
<proteinExistence type="predicted"/>
<dbReference type="Pfam" id="PF05171">
    <property type="entry name" value="HemS"/>
    <property type="match status" value="2"/>
</dbReference>
<feature type="region of interest" description="Disordered" evidence="1">
    <location>
        <begin position="1"/>
        <end position="28"/>
    </location>
</feature>
<dbReference type="RefSeq" id="WP_273950532.1">
    <property type="nucleotide sequence ID" value="NZ_JAQSIP010000003.1"/>
</dbReference>
<reference evidence="3 4" key="1">
    <citation type="submission" date="2023-02" db="EMBL/GenBank/DDBJ databases">
        <title>Bacterial whole genomic sequence of Curvibacter sp. HBC61.</title>
        <authorList>
            <person name="Le V."/>
            <person name="Ko S.-R."/>
            <person name="Ahn C.-Y."/>
            <person name="Oh H.-M."/>
        </authorList>
    </citation>
    <scope>NUCLEOTIDE SEQUENCE [LARGE SCALE GENOMIC DNA]</scope>
    <source>
        <strain evidence="3 4">HBC61</strain>
    </source>
</reference>
<gene>
    <name evidence="3" type="ORF">PSQ40_08360</name>
</gene>
<evidence type="ECO:0000313" key="4">
    <source>
        <dbReference type="Proteomes" id="UP001528673"/>
    </source>
</evidence>
<evidence type="ECO:0000256" key="1">
    <source>
        <dbReference type="SAM" id="MobiDB-lite"/>
    </source>
</evidence>
<feature type="domain" description="Haemin-degrading HemS/ChuX" evidence="2">
    <location>
        <begin position="255"/>
        <end position="390"/>
    </location>
</feature>
<protein>
    <submittedName>
        <fullName evidence="3">Hemin-degrading factor</fullName>
    </submittedName>
</protein>
<dbReference type="EMBL" id="JAQSIP010000003">
    <property type="protein sequence ID" value="MDD0838582.1"/>
    <property type="molecule type" value="Genomic_DNA"/>
</dbReference>
<evidence type="ECO:0000259" key="2">
    <source>
        <dbReference type="Pfam" id="PF05171"/>
    </source>
</evidence>
<sequence>MSSVISAGPLAQSPLSAPDGPLSEVAATPAPTTPAAVCAAFEALRQAGLRARDAAERLGLSEGAVLAAHALAGAEGAVAEPPASRLGVLPLNGHWVDLLKALEPCGPLMALTRNHSVVHEKTGVYRRVSAQGEVGLVLDRDIDLRLFLAQWHAGFAVRERPLREGQFEALSLQFFDAWGHAVHKVFVREATDRLALEAVMARFAAPEARPQFAPGRAPRPVPRPDAECHADALCADWAALRDTHDFFALLKRHGLDRRQSFRLAEGRFTTRLPSDAIARLLHLAAASGLGLMVFVGNAGCIQIHSGPVQRVVPLQTDSGQWLNVMDPGFNLHLRADLLDQVWAVDKPSDDGVVSSVEAFDADGELMLMVFGERQPGQAQDPAWHELVHSLRPGAQEAA</sequence>
<name>A0ABT5N0K7_9BURK</name>
<organism evidence="3 4">
    <name type="scientific">Curvibacter cyanobacteriorum</name>
    <dbReference type="NCBI Taxonomy" id="3026422"/>
    <lineage>
        <taxon>Bacteria</taxon>
        <taxon>Pseudomonadati</taxon>
        <taxon>Pseudomonadota</taxon>
        <taxon>Betaproteobacteria</taxon>
        <taxon>Burkholderiales</taxon>
        <taxon>Comamonadaceae</taxon>
        <taxon>Curvibacter</taxon>
    </lineage>
</organism>
<dbReference type="SUPFAM" id="SSF144064">
    <property type="entry name" value="Heme iron utilization protein-like"/>
    <property type="match status" value="1"/>
</dbReference>
<dbReference type="CDD" id="cd16831">
    <property type="entry name" value="HemS-like_C"/>
    <property type="match status" value="1"/>
</dbReference>
<feature type="domain" description="Haemin-degrading HemS/ChuX" evidence="2">
    <location>
        <begin position="88"/>
        <end position="203"/>
    </location>
</feature>
<evidence type="ECO:0000313" key="3">
    <source>
        <dbReference type="EMBL" id="MDD0838582.1"/>
    </source>
</evidence>
<dbReference type="InterPro" id="IPR007845">
    <property type="entry name" value="HemS/ChuX_dom"/>
</dbReference>
<keyword evidence="4" id="KW-1185">Reference proteome</keyword>
<dbReference type="Gene3D" id="3.40.1570.10">
    <property type="entry name" value="HemS/ChuS/ChuX like domains"/>
    <property type="match status" value="2"/>
</dbReference>